<evidence type="ECO:0000313" key="1">
    <source>
        <dbReference type="EMBL" id="AKD28070.1"/>
    </source>
</evidence>
<gene>
    <name evidence="1" type="primary">U24L</name>
</gene>
<organism evidence="1">
    <name type="scientific">Glypta fumiferanae</name>
    <dbReference type="NCBI Taxonomy" id="389681"/>
    <lineage>
        <taxon>Eukaryota</taxon>
        <taxon>Metazoa</taxon>
        <taxon>Ecdysozoa</taxon>
        <taxon>Arthropoda</taxon>
        <taxon>Hexapoda</taxon>
        <taxon>Insecta</taxon>
        <taxon>Pterygota</taxon>
        <taxon>Neoptera</taxon>
        <taxon>Endopterygota</taxon>
        <taxon>Hymenoptera</taxon>
        <taxon>Apocrita</taxon>
        <taxon>Ichneumonoidea</taxon>
        <taxon>Ichneumonidae</taxon>
        <taxon>Banchinae</taxon>
        <taxon>Glypta</taxon>
    </lineage>
</organism>
<dbReference type="AlphaFoldDB" id="A0A0F6Q8T7"/>
<protein>
    <submittedName>
        <fullName evidence="1">U24-like protein</fullName>
    </submittedName>
</protein>
<accession>A0A0F6Q8T7</accession>
<proteinExistence type="predicted"/>
<dbReference type="EMBL" id="KP706798">
    <property type="protein sequence ID" value="AKD28070.1"/>
    <property type="molecule type" value="Genomic_DNA"/>
</dbReference>
<name>A0A0F6Q8T7_9HYME</name>
<sequence length="512" mass="58486">MNDALTCDNGDDEQGFFVHLAESVLTEYEGDDYTDFDENSICMFIAIKASREFDDSMEICNSDIVARARQSFYPKKVKEIWNEKRARADMFANCGFYKSMGHDEIDIVQTLANCFPWLLGDICAIFSRLPEAWELRIEILFIIGQLMFGYLYKIENIINSPSVRDNITKTASYRTTGMYFKLLDAICARASKGKKTIPDLLKENLNAHGYLNVKLVLRSKMLHRHLRNKIICPLREKKYRHLACPTIDYLTNDCDLRRIFSAVHCWQNFANFLKTTYNLGNDTFSCYTNCSDPSDYLLVLFATHENASLVGESKSSTMIRESANYTTRNDPSHWQTAEKRFDDTQSTFNHISFALEKLPITQSHMYAFLNDSTQQIVIASVLLRGLTTLNNTIGIVIRELNGKQKDILVNLIPSDALSMATSVNNIAVGFGICKDSFTKILAHNDILRESLMRLIQNWIDLKQSNGAHIKPIEDYIHLHRLMHWSMSLSNLNKAAETIDRQIGASVPPVELK</sequence>
<reference evidence="1" key="1">
    <citation type="journal article" date="2015" name="J. Virol.">
        <title>Genomic and Proteomic Analyses Indicate that Banchine and Campoplegine Polydnaviruses Have Similar, if Not Identical, Viral Ancestors.</title>
        <authorList>
            <person name="Beliveau C."/>
            <person name="Cohen A."/>
            <person name="Stewart D."/>
            <person name="Periquet G."/>
            <person name="Djoumad A."/>
            <person name="Kuhn L."/>
            <person name="Stoltz D."/>
            <person name="Volkoff A.-N."/>
            <person name="Herniou E."/>
            <person name="Drezen J.-M."/>
            <person name="Cusson M."/>
        </authorList>
    </citation>
    <scope>NUCLEOTIDE SEQUENCE</scope>
</reference>